<dbReference type="InterPro" id="IPR001841">
    <property type="entry name" value="Znf_RING"/>
</dbReference>
<dbReference type="Pfam" id="PF13639">
    <property type="entry name" value="zf-RING_2"/>
    <property type="match status" value="1"/>
</dbReference>
<dbReference type="Pfam" id="PF00176">
    <property type="entry name" value="SNF2-rel_dom"/>
    <property type="match status" value="1"/>
</dbReference>
<dbReference type="PANTHER" id="PTHR45626">
    <property type="entry name" value="TRANSCRIPTION TERMINATION FACTOR 2-RELATED"/>
    <property type="match status" value="1"/>
</dbReference>
<dbReference type="GO" id="GO:0006281">
    <property type="term" value="P:DNA repair"/>
    <property type="evidence" value="ECO:0007669"/>
    <property type="project" value="TreeGrafter"/>
</dbReference>
<keyword evidence="5" id="KW-0862">Zinc</keyword>
<keyword evidence="3" id="KW-0347">Helicase</keyword>
<dbReference type="InterPro" id="IPR013083">
    <property type="entry name" value="Znf_RING/FYVE/PHD"/>
</dbReference>
<dbReference type="SUPFAM" id="SSF52540">
    <property type="entry name" value="P-loop containing nucleoside triphosphate hydrolases"/>
    <property type="match status" value="1"/>
</dbReference>
<keyword evidence="5" id="KW-0479">Metal-binding</keyword>
<dbReference type="Gene3D" id="3.40.50.300">
    <property type="entry name" value="P-loop containing nucleotide triphosphate hydrolases"/>
    <property type="match status" value="1"/>
</dbReference>
<keyword evidence="5" id="KW-0863">Zinc-finger</keyword>
<evidence type="ECO:0000256" key="3">
    <source>
        <dbReference type="ARBA" id="ARBA00022806"/>
    </source>
</evidence>
<evidence type="ECO:0000256" key="2">
    <source>
        <dbReference type="ARBA" id="ARBA00022801"/>
    </source>
</evidence>
<feature type="compositionally biased region" description="Low complexity" evidence="6">
    <location>
        <begin position="135"/>
        <end position="157"/>
    </location>
</feature>
<dbReference type="InterPro" id="IPR014001">
    <property type="entry name" value="Helicase_ATP-bd"/>
</dbReference>
<evidence type="ECO:0000313" key="8">
    <source>
        <dbReference type="EMBL" id="CAE8626862.1"/>
    </source>
</evidence>
<dbReference type="GO" id="GO:0005634">
    <property type="term" value="C:nucleus"/>
    <property type="evidence" value="ECO:0007669"/>
    <property type="project" value="TreeGrafter"/>
</dbReference>
<dbReference type="Proteomes" id="UP000654075">
    <property type="component" value="Unassembled WGS sequence"/>
</dbReference>
<keyword evidence="4" id="KW-0067">ATP-binding</keyword>
<dbReference type="GO" id="GO:0005524">
    <property type="term" value="F:ATP binding"/>
    <property type="evidence" value="ECO:0007669"/>
    <property type="project" value="UniProtKB-KW"/>
</dbReference>
<dbReference type="AlphaFoldDB" id="A0A813GRV6"/>
<dbReference type="SMART" id="SM00487">
    <property type="entry name" value="DEXDc"/>
    <property type="match status" value="1"/>
</dbReference>
<sequence length="857" mass="94694">MDEAARGLLEAQLASLLELELPVARSALERCGYDLESAVGIAYEIQAGGGALHPAPQPQQQRDAPLPASLRVDQRAGVDVLSHQSAPSLLAQADITFEDGHFSPGSLLEPPSASSSSSSSGPSAPSVQPQPALNGPSASVSSSSSGRPSSASRPDYAQQAALLRASQLARLRIAELVAQMEQRVPQAPGVHQPDLLVARPQKRARTEISFSLKDNSADEAADNPPAFQEYALREEQRRSLAWMLRQEARGEADGMSGGLLADKMGYGKTSTTIGLISLDDPGRGEVEAAMPAGYLRSKATLIVCPARLLRQWEGEFVKFLGDSGCQIWYVEHAVPAPLYRSCLLKQKRGTGDLRILVLETCRDLCAITYKEYMEGFDVVLASVTLQSQENYRRCIDLMCSYLPKGTRRFPTELNGMFMALRLKRLREVMKRVLARKDLPNFQELFTAPEIKTFANYKGAKFPVFELFWWHRVVFDEFHESESWEYRVRELTKALGATNRWGLSGTPPLGSSEAVADVAELMGYPDLCGAAYMKRHVEIGNKPHNLSREECSSDSHQTALRLEAQEFVDGYVRQNSSELVEAIRVVEHTELVEHTPEERIIYRQACHDNGIFDLSQSYDHVCLKVREALLQRCTHFSLGQGGSESMASAVQHLGDAKRERITAVERQLRVEAGRAVVFKTWPGAGQEALRASAVQHPAATAFLAELCGADVAVLQTECRESGLQVDLEMFDQNGDARMRPEVKLRQPLRESEYYVNANQRHAVLHAVAKMSNKVAARLACLLKLLDAAHRSLQFYEAQMRGICENEGASTEECSICLDEMDDPRSLALLPCAHVFHSSCLRAVIAQHSKCPHCNLRVE</sequence>
<dbReference type="SMART" id="SM00184">
    <property type="entry name" value="RING"/>
    <property type="match status" value="1"/>
</dbReference>
<proteinExistence type="predicted"/>
<feature type="compositionally biased region" description="Low complexity" evidence="6">
    <location>
        <begin position="103"/>
        <end position="126"/>
    </location>
</feature>
<organism evidence="8 9">
    <name type="scientific">Polarella glacialis</name>
    <name type="common">Dinoflagellate</name>
    <dbReference type="NCBI Taxonomy" id="89957"/>
    <lineage>
        <taxon>Eukaryota</taxon>
        <taxon>Sar</taxon>
        <taxon>Alveolata</taxon>
        <taxon>Dinophyceae</taxon>
        <taxon>Suessiales</taxon>
        <taxon>Suessiaceae</taxon>
        <taxon>Polarella</taxon>
    </lineage>
</organism>
<dbReference type="InterPro" id="IPR027417">
    <property type="entry name" value="P-loop_NTPase"/>
</dbReference>
<feature type="region of interest" description="Disordered" evidence="6">
    <location>
        <begin position="101"/>
        <end position="157"/>
    </location>
</feature>
<dbReference type="PROSITE" id="PS50089">
    <property type="entry name" value="ZF_RING_2"/>
    <property type="match status" value="1"/>
</dbReference>
<dbReference type="GO" id="GO:0016787">
    <property type="term" value="F:hydrolase activity"/>
    <property type="evidence" value="ECO:0007669"/>
    <property type="project" value="UniProtKB-KW"/>
</dbReference>
<feature type="domain" description="RING-type" evidence="7">
    <location>
        <begin position="812"/>
        <end position="853"/>
    </location>
</feature>
<dbReference type="EMBL" id="CAJNNV010029052">
    <property type="protein sequence ID" value="CAE8626862.1"/>
    <property type="molecule type" value="Genomic_DNA"/>
</dbReference>
<evidence type="ECO:0000256" key="5">
    <source>
        <dbReference type="PROSITE-ProRule" id="PRU00175"/>
    </source>
</evidence>
<evidence type="ECO:0000256" key="6">
    <source>
        <dbReference type="SAM" id="MobiDB-lite"/>
    </source>
</evidence>
<dbReference type="SUPFAM" id="SSF57850">
    <property type="entry name" value="RING/U-box"/>
    <property type="match status" value="1"/>
</dbReference>
<keyword evidence="9" id="KW-1185">Reference proteome</keyword>
<dbReference type="GO" id="GO:0004386">
    <property type="term" value="F:helicase activity"/>
    <property type="evidence" value="ECO:0007669"/>
    <property type="project" value="UniProtKB-KW"/>
</dbReference>
<dbReference type="GO" id="GO:0008094">
    <property type="term" value="F:ATP-dependent activity, acting on DNA"/>
    <property type="evidence" value="ECO:0007669"/>
    <property type="project" value="TreeGrafter"/>
</dbReference>
<evidence type="ECO:0000259" key="7">
    <source>
        <dbReference type="PROSITE" id="PS50089"/>
    </source>
</evidence>
<evidence type="ECO:0000313" key="9">
    <source>
        <dbReference type="Proteomes" id="UP000654075"/>
    </source>
</evidence>
<protein>
    <recommendedName>
        <fullName evidence="7">RING-type domain-containing protein</fullName>
    </recommendedName>
</protein>
<evidence type="ECO:0000256" key="4">
    <source>
        <dbReference type="ARBA" id="ARBA00022840"/>
    </source>
</evidence>
<gene>
    <name evidence="8" type="ORF">PGLA1383_LOCUS43746</name>
</gene>
<keyword evidence="2" id="KW-0378">Hydrolase</keyword>
<dbReference type="Gene3D" id="3.30.40.10">
    <property type="entry name" value="Zinc/RING finger domain, C3HC4 (zinc finger)"/>
    <property type="match status" value="1"/>
</dbReference>
<reference evidence="8" key="1">
    <citation type="submission" date="2021-02" db="EMBL/GenBank/DDBJ databases">
        <authorList>
            <person name="Dougan E. K."/>
            <person name="Rhodes N."/>
            <person name="Thang M."/>
            <person name="Chan C."/>
        </authorList>
    </citation>
    <scope>NUCLEOTIDE SEQUENCE</scope>
</reference>
<dbReference type="GO" id="GO:0008270">
    <property type="term" value="F:zinc ion binding"/>
    <property type="evidence" value="ECO:0007669"/>
    <property type="project" value="UniProtKB-KW"/>
</dbReference>
<evidence type="ECO:0000256" key="1">
    <source>
        <dbReference type="ARBA" id="ARBA00022741"/>
    </source>
</evidence>
<dbReference type="CDD" id="cd16448">
    <property type="entry name" value="RING-H2"/>
    <property type="match status" value="1"/>
</dbReference>
<keyword evidence="1" id="KW-0547">Nucleotide-binding</keyword>
<accession>A0A813GRV6</accession>
<dbReference type="OrthoDB" id="8062037at2759"/>
<name>A0A813GRV6_POLGL</name>
<dbReference type="InterPro" id="IPR000330">
    <property type="entry name" value="SNF2_N"/>
</dbReference>
<dbReference type="PANTHER" id="PTHR45626:SF26">
    <property type="entry name" value="FAMILY HELICASE, PUTATIVE (AFU_ORTHOLOGUE AFUA_2G09120)-RELATED"/>
    <property type="match status" value="1"/>
</dbReference>
<dbReference type="InterPro" id="IPR050628">
    <property type="entry name" value="SNF2_RAD54_helicase_TF"/>
</dbReference>
<comment type="caution">
    <text evidence="8">The sequence shown here is derived from an EMBL/GenBank/DDBJ whole genome shotgun (WGS) entry which is preliminary data.</text>
</comment>
<feature type="non-terminal residue" evidence="8">
    <location>
        <position position="1"/>
    </location>
</feature>